<accession>M0MHX1</accession>
<dbReference type="SUPFAM" id="SSF161070">
    <property type="entry name" value="SNF-like"/>
    <property type="match status" value="1"/>
</dbReference>
<dbReference type="Proteomes" id="UP000011669">
    <property type="component" value="Unassembled WGS sequence"/>
</dbReference>
<dbReference type="RefSeq" id="WP_006077206.1">
    <property type="nucleotide sequence ID" value="NZ_AOMD01000018.1"/>
</dbReference>
<gene>
    <name evidence="7" type="ORF">C449_06740</name>
</gene>
<keyword evidence="5 6" id="KW-0472">Membrane</keyword>
<dbReference type="FunCoup" id="M0MHX1">
    <property type="interactions" value="11"/>
</dbReference>
<comment type="subcellular location">
    <subcellularLocation>
        <location evidence="1">Membrane</location>
        <topology evidence="1">Multi-pass membrane protein</topology>
    </subcellularLocation>
</comment>
<dbReference type="InterPro" id="IPR000175">
    <property type="entry name" value="Na/ntran_symport"/>
</dbReference>
<dbReference type="PRINTS" id="PR00176">
    <property type="entry name" value="NANEUSMPORT"/>
</dbReference>
<evidence type="ECO:0000313" key="7">
    <source>
        <dbReference type="EMBL" id="EMA45301.1"/>
    </source>
</evidence>
<feature type="transmembrane region" description="Helical" evidence="6">
    <location>
        <begin position="300"/>
        <end position="329"/>
    </location>
</feature>
<feature type="transmembrane region" description="Helical" evidence="6">
    <location>
        <begin position="167"/>
        <end position="184"/>
    </location>
</feature>
<dbReference type="InParanoid" id="M0MHX1"/>
<feature type="transmembrane region" description="Helical" evidence="6">
    <location>
        <begin position="371"/>
        <end position="389"/>
    </location>
</feature>
<dbReference type="Pfam" id="PF00209">
    <property type="entry name" value="SNF"/>
    <property type="match status" value="2"/>
</dbReference>
<proteinExistence type="predicted"/>
<keyword evidence="4 6" id="KW-1133">Transmembrane helix</keyword>
<feature type="transmembrane region" description="Helical" evidence="6">
    <location>
        <begin position="410"/>
        <end position="428"/>
    </location>
</feature>
<dbReference type="STRING" id="1227455.C449_06740"/>
<feature type="transmembrane region" description="Helical" evidence="6">
    <location>
        <begin position="12"/>
        <end position="30"/>
    </location>
</feature>
<feature type="transmembrane region" description="Helical" evidence="6">
    <location>
        <begin position="42"/>
        <end position="63"/>
    </location>
</feature>
<feature type="transmembrane region" description="Helical" evidence="6">
    <location>
        <begin position="249"/>
        <end position="270"/>
    </location>
</feature>
<feature type="transmembrane region" description="Helical" evidence="6">
    <location>
        <begin position="434"/>
        <end position="459"/>
    </location>
</feature>
<evidence type="ECO:0000256" key="1">
    <source>
        <dbReference type="ARBA" id="ARBA00004141"/>
    </source>
</evidence>
<dbReference type="InterPro" id="IPR047218">
    <property type="entry name" value="YocR/YhdH-like"/>
</dbReference>
<dbReference type="GO" id="GO:0016020">
    <property type="term" value="C:membrane"/>
    <property type="evidence" value="ECO:0007669"/>
    <property type="project" value="UniProtKB-SubCell"/>
</dbReference>
<feature type="transmembrane region" description="Helical" evidence="6">
    <location>
        <begin position="134"/>
        <end position="155"/>
    </location>
</feature>
<evidence type="ECO:0000313" key="8">
    <source>
        <dbReference type="Proteomes" id="UP000011669"/>
    </source>
</evidence>
<evidence type="ECO:0000256" key="2">
    <source>
        <dbReference type="ARBA" id="ARBA00022448"/>
    </source>
</evidence>
<protein>
    <submittedName>
        <fullName evidence="7">SNF family Na+-dependent transporter</fullName>
    </submittedName>
</protein>
<comment type="caution">
    <text evidence="7">The sequence shown here is derived from an EMBL/GenBank/DDBJ whole genome shotgun (WGS) entry which is preliminary data.</text>
</comment>
<evidence type="ECO:0000256" key="5">
    <source>
        <dbReference type="ARBA" id="ARBA00023136"/>
    </source>
</evidence>
<dbReference type="PROSITE" id="PS50267">
    <property type="entry name" value="NA_NEUROTRAN_SYMP_3"/>
    <property type="match status" value="1"/>
</dbReference>
<dbReference type="NCBIfam" id="NF037979">
    <property type="entry name" value="Na_transp"/>
    <property type="match status" value="1"/>
</dbReference>
<keyword evidence="2" id="KW-0813">Transport</keyword>
<feature type="transmembrane region" description="Helical" evidence="6">
    <location>
        <begin position="204"/>
        <end position="237"/>
    </location>
</feature>
<dbReference type="EMBL" id="AOMD01000018">
    <property type="protein sequence ID" value="EMA45301.1"/>
    <property type="molecule type" value="Genomic_DNA"/>
</dbReference>
<evidence type="ECO:0000256" key="4">
    <source>
        <dbReference type="ARBA" id="ARBA00022989"/>
    </source>
</evidence>
<keyword evidence="8" id="KW-1185">Reference proteome</keyword>
<evidence type="ECO:0000256" key="6">
    <source>
        <dbReference type="SAM" id="Phobius"/>
    </source>
</evidence>
<dbReference type="OrthoDB" id="99721at2157"/>
<keyword evidence="3 6" id="KW-0812">Transmembrane</keyword>
<feature type="transmembrane region" description="Helical" evidence="6">
    <location>
        <begin position="341"/>
        <end position="365"/>
    </location>
</feature>
<dbReference type="AlphaFoldDB" id="M0MHX1"/>
<evidence type="ECO:0000256" key="3">
    <source>
        <dbReference type="ARBA" id="ARBA00022692"/>
    </source>
</evidence>
<dbReference type="InterPro" id="IPR037272">
    <property type="entry name" value="SNS_sf"/>
</dbReference>
<dbReference type="PANTHER" id="PTHR42948:SF1">
    <property type="entry name" value="TRANSPORTER"/>
    <property type="match status" value="1"/>
</dbReference>
<organism evidence="7 8">
    <name type="scientific">Halococcus saccharolyticus DSM 5350</name>
    <dbReference type="NCBI Taxonomy" id="1227455"/>
    <lineage>
        <taxon>Archaea</taxon>
        <taxon>Methanobacteriati</taxon>
        <taxon>Methanobacteriota</taxon>
        <taxon>Stenosarchaea group</taxon>
        <taxon>Halobacteria</taxon>
        <taxon>Halobacteriales</taxon>
        <taxon>Halococcaceae</taxon>
        <taxon>Halococcus</taxon>
    </lineage>
</organism>
<feature type="transmembrane region" description="Helical" evidence="6">
    <location>
        <begin position="84"/>
        <end position="114"/>
    </location>
</feature>
<name>M0MHX1_9EURY</name>
<dbReference type="CDD" id="cd10336">
    <property type="entry name" value="SLC6sbd_Tyt1-Like"/>
    <property type="match status" value="1"/>
</dbReference>
<dbReference type="PANTHER" id="PTHR42948">
    <property type="entry name" value="TRANSPORTER"/>
    <property type="match status" value="1"/>
</dbReference>
<sequence length="475" mass="49380">MTRDTWATRAGFILAAVGSAVGLGNIWRFPWMTAENGGSAFLVTYLFIVLGVGVPGLLAAFVIGRRANRNPVGAFESLRGGRGWTVLGGLCIVTSLVLVSFYSVVGGWVLRYFLESFTGAYFAQPEAHFGSIDFGLQAFGFQVAFLVLTALVVVAGIRKGIEATTKVMMPAVVVLLAGLAVWAFQQPNAAAGYEFFLSFNGGYLADNFVAVLGAAAGQALFTLSIGGGTMLTYASYLGEDRSLPADGSIIAILNLGIGVLAGLVVFPLLFSVVGGPTGGGTGALFVSIAGAFADLPAGRFIGATFFLVVLFAALSSSISMLEIPVSYVVDEYGYDRTPVTLGLFVLVLGTGAINAFNGGIFAFVAGPLVSQLMTLGLIGFMIYAAWVLGDEAVAEFRKGAGSIARALATPWRYAIGTVFPLFLLFSFYSSIVDFAGISLSTMAIAGLALLTGIPFVGVVRWVEGSGRTGTAEAAD</sequence>
<reference evidence="7 8" key="1">
    <citation type="journal article" date="2014" name="PLoS Genet.">
        <title>Phylogenetically driven sequencing of extremely halophilic archaea reveals strategies for static and dynamic osmo-response.</title>
        <authorList>
            <person name="Becker E.A."/>
            <person name="Seitzer P.M."/>
            <person name="Tritt A."/>
            <person name="Larsen D."/>
            <person name="Krusor M."/>
            <person name="Yao A.I."/>
            <person name="Wu D."/>
            <person name="Madern D."/>
            <person name="Eisen J.A."/>
            <person name="Darling A.E."/>
            <person name="Facciotti M.T."/>
        </authorList>
    </citation>
    <scope>NUCLEOTIDE SEQUENCE [LARGE SCALE GENOMIC DNA]</scope>
    <source>
        <strain evidence="7 8">DSM 5350</strain>
    </source>
</reference>
<dbReference type="PATRIC" id="fig|1227455.4.peg.1372"/>